<dbReference type="RefSeq" id="WP_132976859.1">
    <property type="nucleotide sequence ID" value="NZ_SMAO01000004.1"/>
</dbReference>
<dbReference type="EMBL" id="SMAO01000004">
    <property type="protein sequence ID" value="TCT21253.1"/>
    <property type="molecule type" value="Genomic_DNA"/>
</dbReference>
<name>A0A4R3N2I1_9GAMM</name>
<dbReference type="Gene3D" id="3.40.50.300">
    <property type="entry name" value="P-loop containing nucleotide triphosphate hydrolases"/>
    <property type="match status" value="1"/>
</dbReference>
<keyword evidence="4" id="KW-0969">Cilium</keyword>
<protein>
    <submittedName>
        <fullName evidence="4">Flagellar biosynthesis protein FlhG</fullName>
    </submittedName>
</protein>
<dbReference type="GO" id="GO:0005829">
    <property type="term" value="C:cytosol"/>
    <property type="evidence" value="ECO:0007669"/>
    <property type="project" value="TreeGrafter"/>
</dbReference>
<comment type="caution">
    <text evidence="4">The sequence shown here is derived from an EMBL/GenBank/DDBJ whole genome shotgun (WGS) entry which is preliminary data.</text>
</comment>
<dbReference type="CDD" id="cd02038">
    <property type="entry name" value="FlhG-like"/>
    <property type="match status" value="1"/>
</dbReference>
<keyword evidence="5" id="KW-1185">Reference proteome</keyword>
<dbReference type="GO" id="GO:0009898">
    <property type="term" value="C:cytoplasmic side of plasma membrane"/>
    <property type="evidence" value="ECO:0007669"/>
    <property type="project" value="TreeGrafter"/>
</dbReference>
<dbReference type="InterPro" id="IPR050625">
    <property type="entry name" value="ParA/MinD_ATPase"/>
</dbReference>
<evidence type="ECO:0000256" key="1">
    <source>
        <dbReference type="ARBA" id="ARBA00022741"/>
    </source>
</evidence>
<feature type="domain" description="CobQ/CobB/MinD/ParA nucleotide binding" evidence="3">
    <location>
        <begin position="12"/>
        <end position="231"/>
    </location>
</feature>
<dbReference type="GO" id="GO:0016887">
    <property type="term" value="F:ATP hydrolysis activity"/>
    <property type="evidence" value="ECO:0007669"/>
    <property type="project" value="TreeGrafter"/>
</dbReference>
<dbReference type="Pfam" id="PF01656">
    <property type="entry name" value="CbiA"/>
    <property type="match status" value="1"/>
</dbReference>
<accession>A0A4R3N2I1</accession>
<evidence type="ECO:0000256" key="2">
    <source>
        <dbReference type="ARBA" id="ARBA00022840"/>
    </source>
</evidence>
<dbReference type="InterPro" id="IPR025501">
    <property type="entry name" value="MinD_FleN"/>
</dbReference>
<keyword evidence="4" id="KW-0966">Cell projection</keyword>
<evidence type="ECO:0000259" key="3">
    <source>
        <dbReference type="Pfam" id="PF01656"/>
    </source>
</evidence>
<dbReference type="SUPFAM" id="SSF52540">
    <property type="entry name" value="P-loop containing nucleoside triphosphate hydrolases"/>
    <property type="match status" value="1"/>
</dbReference>
<organism evidence="4 5">
    <name type="scientific">Thiobaca trueperi</name>
    <dbReference type="NCBI Taxonomy" id="127458"/>
    <lineage>
        <taxon>Bacteria</taxon>
        <taxon>Pseudomonadati</taxon>
        <taxon>Pseudomonadota</taxon>
        <taxon>Gammaproteobacteria</taxon>
        <taxon>Chromatiales</taxon>
        <taxon>Chromatiaceae</taxon>
        <taxon>Thiobaca</taxon>
    </lineage>
</organism>
<dbReference type="GO" id="GO:0005524">
    <property type="term" value="F:ATP binding"/>
    <property type="evidence" value="ECO:0007669"/>
    <property type="project" value="UniProtKB-KW"/>
</dbReference>
<keyword evidence="1" id="KW-0547">Nucleotide-binding</keyword>
<keyword evidence="4" id="KW-0282">Flagellum</keyword>
<dbReference type="AlphaFoldDB" id="A0A4R3N2I1"/>
<dbReference type="OrthoDB" id="9816297at2"/>
<dbReference type="InterPro" id="IPR027417">
    <property type="entry name" value="P-loop_NTPase"/>
</dbReference>
<dbReference type="PANTHER" id="PTHR43384:SF4">
    <property type="entry name" value="CELLULOSE BIOSYNTHESIS PROTEIN BCSQ-RELATED"/>
    <property type="match status" value="1"/>
</dbReference>
<proteinExistence type="predicted"/>
<dbReference type="PANTHER" id="PTHR43384">
    <property type="entry name" value="SEPTUM SITE-DETERMINING PROTEIN MIND HOMOLOG, CHLOROPLASTIC-RELATED"/>
    <property type="match status" value="1"/>
</dbReference>
<dbReference type="Proteomes" id="UP000295717">
    <property type="component" value="Unassembled WGS sequence"/>
</dbReference>
<reference evidence="4 5" key="1">
    <citation type="submission" date="2019-03" db="EMBL/GenBank/DDBJ databases">
        <title>Genomic Encyclopedia of Type Strains, Phase IV (KMG-IV): sequencing the most valuable type-strain genomes for metagenomic binning, comparative biology and taxonomic classification.</title>
        <authorList>
            <person name="Goeker M."/>
        </authorList>
    </citation>
    <scope>NUCLEOTIDE SEQUENCE [LARGE SCALE GENOMIC DNA]</scope>
    <source>
        <strain evidence="4 5">DSM 13587</strain>
    </source>
</reference>
<dbReference type="PIRSF" id="PIRSF003092">
    <property type="entry name" value="MinD"/>
    <property type="match status" value="1"/>
</dbReference>
<dbReference type="InterPro" id="IPR033875">
    <property type="entry name" value="FlhG"/>
</dbReference>
<keyword evidence="2" id="KW-0067">ATP-binding</keyword>
<sequence length="275" mass="29689">MQPIRNRRLKSIAIASGKGGVGKTNVAVNLSVALSKLGRRVMLFDADLGLANADLLLGLRPTRTLRDLVAGTVETLDEILVEGPEGMLLVPSASGISDMANLSPVEHAGLIRAFSTYDQPLDVLIVDTAAGLQDSVTSFCRAVQNVFIVVCDEPASLTDAYALIKVLHQDHGLRRFRVICNMVRDAESARRLMHKLSSVCAQYLPDVLLDASGIIPMDEHLRQAVQKRQPVVSLYPGSPAGRAFTELARQSDRWAAADADTGGIGFFVERMLQSA</sequence>
<evidence type="ECO:0000313" key="4">
    <source>
        <dbReference type="EMBL" id="TCT21253.1"/>
    </source>
</evidence>
<evidence type="ECO:0000313" key="5">
    <source>
        <dbReference type="Proteomes" id="UP000295717"/>
    </source>
</evidence>
<dbReference type="InterPro" id="IPR002586">
    <property type="entry name" value="CobQ/CobB/MinD/ParA_Nub-bd_dom"/>
</dbReference>
<gene>
    <name evidence="4" type="ORF">EDC35_104108</name>
</gene>
<dbReference type="GO" id="GO:0051782">
    <property type="term" value="P:negative regulation of cell division"/>
    <property type="evidence" value="ECO:0007669"/>
    <property type="project" value="TreeGrafter"/>
</dbReference>